<name>A0AC11EUZ0_SHEEP</name>
<accession>A0AC11EUZ0</accession>
<evidence type="ECO:0000313" key="1">
    <source>
        <dbReference type="Ensembl" id="ENSOARP00020063456.1"/>
    </source>
</evidence>
<protein>
    <submittedName>
        <fullName evidence="1">Uncharacterized protein</fullName>
    </submittedName>
</protein>
<organism evidence="1">
    <name type="scientific">Ovis aries</name>
    <name type="common">Sheep</name>
    <dbReference type="NCBI Taxonomy" id="9940"/>
    <lineage>
        <taxon>Eukaryota</taxon>
        <taxon>Metazoa</taxon>
        <taxon>Chordata</taxon>
        <taxon>Craniata</taxon>
        <taxon>Vertebrata</taxon>
        <taxon>Euteleostomi</taxon>
        <taxon>Mammalia</taxon>
        <taxon>Eutheria</taxon>
        <taxon>Laurasiatheria</taxon>
        <taxon>Artiodactyla</taxon>
        <taxon>Ruminantia</taxon>
        <taxon>Pecora</taxon>
        <taxon>Bovidae</taxon>
        <taxon>Caprinae</taxon>
        <taxon>Ovis</taxon>
    </lineage>
</organism>
<reference evidence="1" key="2">
    <citation type="submission" date="2025-08" db="UniProtKB">
        <authorList>
            <consortium name="Ensembl"/>
        </authorList>
    </citation>
    <scope>IDENTIFICATION</scope>
</reference>
<reference evidence="1" key="3">
    <citation type="submission" date="2025-09" db="UniProtKB">
        <authorList>
            <consortium name="Ensembl"/>
        </authorList>
    </citation>
    <scope>IDENTIFICATION</scope>
</reference>
<reference evidence="1" key="1">
    <citation type="submission" date="2020-11" db="EMBL/GenBank/DDBJ databases">
        <authorList>
            <person name="Davenport K.M."/>
            <person name="Bickhart D.M."/>
            <person name="Smith T.P.L."/>
            <person name="Murdoch B.M."/>
            <person name="Rosen B.D."/>
        </authorList>
    </citation>
    <scope>NUCLEOTIDE SEQUENCE [LARGE SCALE GENOMIC DNA]</scope>
    <source>
        <strain evidence="1">OAR_USU_Benz2616</strain>
    </source>
</reference>
<sequence length="125" mass="14146">MSIESVMPSNHLIPCCFLLLLSSVFLSIRVFSSELTLHIRWPKCWSFSFSIGPEQHEYSGLISFRIDWLDLLEAQGTLKSLLQHRSLKASILQCSAFFMVQLSHPFMPTGSTIALTIWTSVSKVP</sequence>
<proteinExistence type="predicted"/>
<dbReference type="Ensembl" id="ENSOART00020048873.1">
    <property type="protein sequence ID" value="ENSOARP00020063456.1"/>
    <property type="gene ID" value="ENSOARG00020037140.1"/>
</dbReference>